<dbReference type="Proteomes" id="UP000254978">
    <property type="component" value="Unassembled WGS sequence"/>
</dbReference>
<dbReference type="PANTHER" id="PTHR42847">
    <property type="entry name" value="ALKANESULFONATE MONOOXYGENASE"/>
    <property type="match status" value="1"/>
</dbReference>
<dbReference type="RefSeq" id="WP_115279326.1">
    <property type="nucleotide sequence ID" value="NZ_AP022600.1"/>
</dbReference>
<proteinExistence type="predicted"/>
<dbReference type="Pfam" id="PF00296">
    <property type="entry name" value="Bac_luciferase"/>
    <property type="match status" value="1"/>
</dbReference>
<evidence type="ECO:0000313" key="7">
    <source>
        <dbReference type="Proteomes" id="UP000254978"/>
    </source>
</evidence>
<gene>
    <name evidence="6" type="primary">rutA_9</name>
    <name evidence="6" type="ORF">NCTC10821_03547</name>
</gene>
<keyword evidence="2" id="KW-0288">FMN</keyword>
<dbReference type="AlphaFoldDB" id="A0A378TGY1"/>
<evidence type="ECO:0000259" key="5">
    <source>
        <dbReference type="Pfam" id="PF00296"/>
    </source>
</evidence>
<evidence type="ECO:0000256" key="3">
    <source>
        <dbReference type="ARBA" id="ARBA00023002"/>
    </source>
</evidence>
<keyword evidence="3 6" id="KW-0560">Oxidoreductase</keyword>
<dbReference type="EC" id="1.14.14.-" evidence="6"/>
<feature type="domain" description="Luciferase-like" evidence="5">
    <location>
        <begin position="30"/>
        <end position="342"/>
    </location>
</feature>
<dbReference type="Gene3D" id="3.20.20.30">
    <property type="entry name" value="Luciferase-like domain"/>
    <property type="match status" value="1"/>
</dbReference>
<keyword evidence="1" id="KW-0285">Flavoprotein</keyword>
<dbReference type="PANTHER" id="PTHR42847:SF4">
    <property type="entry name" value="ALKANESULFONATE MONOOXYGENASE-RELATED"/>
    <property type="match status" value="1"/>
</dbReference>
<dbReference type="SUPFAM" id="SSF51679">
    <property type="entry name" value="Bacterial luciferase-like"/>
    <property type="match status" value="1"/>
</dbReference>
<evidence type="ECO:0000313" key="6">
    <source>
        <dbReference type="EMBL" id="STZ60009.1"/>
    </source>
</evidence>
<sequence>MIDPYAEQIPRTDNPLFRSSNKLKIGVFGANCSGGTTMSTYPGLVEARWAESVAIARAAEAAGLEAMVPIGRWRGMGGQTNFQYRSFETLTWAAGIAAATERIGVFATVHVPTIHPVRLAKTCATIDHISGGRFGLNVVAGWNEKEIGMFADNQLPHDERYDVASEWMELTSKLWTADGEFDFAGTYFRAPGAVSDPKPIQRGGPLVMSAGNSPRGIQFASQWCDLNFVAAPSIEEAGATARSVKDQALAQFGKELSVFSQAYIICRDTDSEARDVYAAIAETHGDQEGADNLLNAFVPNSGSADWNAMRPAIIAGWGSYPLVGSPATVADGLIALSEHGLDGMVVSWPDYLTGIDQFDKLVMPYLEKAGVRSRDGS</sequence>
<keyword evidence="7" id="KW-1185">Reference proteome</keyword>
<reference evidence="6 7" key="1">
    <citation type="submission" date="2018-06" db="EMBL/GenBank/DDBJ databases">
        <authorList>
            <consortium name="Pathogen Informatics"/>
            <person name="Doyle S."/>
        </authorList>
    </citation>
    <scope>NUCLEOTIDE SEQUENCE [LARGE SCALE GENOMIC DNA]</scope>
    <source>
        <strain evidence="6 7">NCTC10821</strain>
    </source>
</reference>
<organism evidence="6 7">
    <name type="scientific">Mycolicibacterium tokaiense</name>
    <dbReference type="NCBI Taxonomy" id="39695"/>
    <lineage>
        <taxon>Bacteria</taxon>
        <taxon>Bacillati</taxon>
        <taxon>Actinomycetota</taxon>
        <taxon>Actinomycetes</taxon>
        <taxon>Mycobacteriales</taxon>
        <taxon>Mycobacteriaceae</taxon>
        <taxon>Mycolicibacterium</taxon>
    </lineage>
</organism>
<dbReference type="GO" id="GO:0008726">
    <property type="term" value="F:alkanesulfonate monooxygenase activity"/>
    <property type="evidence" value="ECO:0007669"/>
    <property type="project" value="UniProtKB-EC"/>
</dbReference>
<dbReference type="InterPro" id="IPR036661">
    <property type="entry name" value="Luciferase-like_sf"/>
</dbReference>
<dbReference type="EC" id="1.14.14.5" evidence="6"/>
<keyword evidence="4 6" id="KW-0503">Monooxygenase</keyword>
<accession>A0A378TGY1</accession>
<evidence type="ECO:0000256" key="1">
    <source>
        <dbReference type="ARBA" id="ARBA00022630"/>
    </source>
</evidence>
<name>A0A378TGY1_9MYCO</name>
<evidence type="ECO:0000256" key="4">
    <source>
        <dbReference type="ARBA" id="ARBA00023033"/>
    </source>
</evidence>
<dbReference type="OrthoDB" id="9814695at2"/>
<dbReference type="EMBL" id="UGQT01000001">
    <property type="protein sequence ID" value="STZ60009.1"/>
    <property type="molecule type" value="Genomic_DNA"/>
</dbReference>
<protein>
    <submittedName>
        <fullName evidence="6">Alkanesulfonate monooxygenase</fullName>
        <ecNumber evidence="6">1.14.14.-</ecNumber>
        <ecNumber evidence="6">1.14.14.5</ecNumber>
    </submittedName>
</protein>
<evidence type="ECO:0000256" key="2">
    <source>
        <dbReference type="ARBA" id="ARBA00022643"/>
    </source>
</evidence>
<dbReference type="InterPro" id="IPR011251">
    <property type="entry name" value="Luciferase-like_dom"/>
</dbReference>
<dbReference type="InterPro" id="IPR050172">
    <property type="entry name" value="SsuD_RutA_monooxygenase"/>
</dbReference>